<name>A6I564_RAT</name>
<dbReference type="Proteomes" id="UP000234681">
    <property type="component" value="Chromosome 2"/>
</dbReference>
<sequence length="56" mass="6497">MDLHHLHLVFCVFGAQDGEERGRQANSTVRGSVCMTRFGFKWALGCSLFWTKYRNM</sequence>
<keyword evidence="1" id="KW-0689">Ribosomal protein</keyword>
<dbReference type="GO" id="GO:0005840">
    <property type="term" value="C:ribosome"/>
    <property type="evidence" value="ECO:0007669"/>
    <property type="project" value="UniProtKB-KW"/>
</dbReference>
<dbReference type="EMBL" id="CH473955">
    <property type="protein sequence ID" value="EDM10172.1"/>
    <property type="molecule type" value="Genomic_DNA"/>
</dbReference>
<organism evidence="1 2">
    <name type="scientific">Rattus norvegicus</name>
    <name type="common">Rat</name>
    <dbReference type="NCBI Taxonomy" id="10116"/>
    <lineage>
        <taxon>Eukaryota</taxon>
        <taxon>Metazoa</taxon>
        <taxon>Chordata</taxon>
        <taxon>Craniata</taxon>
        <taxon>Vertebrata</taxon>
        <taxon>Euteleostomi</taxon>
        <taxon>Mammalia</taxon>
        <taxon>Eutheria</taxon>
        <taxon>Euarchontoglires</taxon>
        <taxon>Glires</taxon>
        <taxon>Rodentia</taxon>
        <taxon>Myomorpha</taxon>
        <taxon>Muroidea</taxon>
        <taxon>Muridae</taxon>
        <taxon>Murinae</taxon>
        <taxon>Rattus</taxon>
    </lineage>
</organism>
<reference evidence="2" key="1">
    <citation type="submission" date="2005-09" db="EMBL/GenBank/DDBJ databases">
        <authorList>
            <person name="Mural R.J."/>
            <person name="Li P.W."/>
            <person name="Adams M.D."/>
            <person name="Amanatides P.G."/>
            <person name="Baden-Tillson H."/>
            <person name="Barnstead M."/>
            <person name="Chin S.H."/>
            <person name="Dew I."/>
            <person name="Evans C.A."/>
            <person name="Ferriera S."/>
            <person name="Flanigan M."/>
            <person name="Fosler C."/>
            <person name="Glodek A."/>
            <person name="Gu Z."/>
            <person name="Holt R.A."/>
            <person name="Jennings D."/>
            <person name="Kraft C.L."/>
            <person name="Lu F."/>
            <person name="Nguyen T."/>
            <person name="Nusskern D.R."/>
            <person name="Pfannkoch C.M."/>
            <person name="Sitter C."/>
            <person name="Sutton G.G."/>
            <person name="Venter J.C."/>
            <person name="Wang Z."/>
            <person name="Woodage T."/>
            <person name="Zheng X.H."/>
            <person name="Zhong F."/>
        </authorList>
    </citation>
    <scope>NUCLEOTIDE SEQUENCE [LARGE SCALE GENOMIC DNA]</scope>
    <source>
        <strain>BN</strain>
        <strain evidence="2">Sprague-Dawley</strain>
    </source>
</reference>
<accession>A6I564</accession>
<keyword evidence="1" id="KW-0687">Ribonucleoprotein</keyword>
<evidence type="ECO:0000313" key="1">
    <source>
        <dbReference type="EMBL" id="EDM10172.1"/>
    </source>
</evidence>
<evidence type="ECO:0000313" key="2">
    <source>
        <dbReference type="Proteomes" id="UP000234681"/>
    </source>
</evidence>
<dbReference type="AlphaFoldDB" id="A6I564"/>
<proteinExistence type="predicted"/>
<gene>
    <name evidence="1" type="primary">Mrps27_predicted</name>
    <name evidence="1" type="ORF">rCG_44533</name>
</gene>
<protein>
    <submittedName>
        <fullName evidence="1">Mitochondrial ribosomal protein S27 (Predicted), isoform CRA_f</fullName>
    </submittedName>
</protein>